<dbReference type="RefSeq" id="WP_106325319.1">
    <property type="nucleotide sequence ID" value="NZ_BOMO01000149.1"/>
</dbReference>
<protein>
    <submittedName>
        <fullName evidence="2">Uncharacterized protein</fullName>
    </submittedName>
</protein>
<keyword evidence="3" id="KW-1185">Reference proteome</keyword>
<keyword evidence="1" id="KW-0472">Membrane</keyword>
<reference evidence="2 3" key="1">
    <citation type="submission" date="2018-03" db="EMBL/GenBank/DDBJ databases">
        <title>Genomic Encyclopedia of Archaeal and Bacterial Type Strains, Phase II (KMG-II): from individual species to whole genera.</title>
        <authorList>
            <person name="Goeker M."/>
        </authorList>
    </citation>
    <scope>NUCLEOTIDE SEQUENCE [LARGE SCALE GENOMIC DNA]</scope>
    <source>
        <strain evidence="2 3">DSM 43146</strain>
    </source>
</reference>
<evidence type="ECO:0000313" key="2">
    <source>
        <dbReference type="EMBL" id="PRX17251.1"/>
    </source>
</evidence>
<organism evidence="2 3">
    <name type="scientific">Actinoplanes italicus</name>
    <dbReference type="NCBI Taxonomy" id="113567"/>
    <lineage>
        <taxon>Bacteria</taxon>
        <taxon>Bacillati</taxon>
        <taxon>Actinomycetota</taxon>
        <taxon>Actinomycetes</taxon>
        <taxon>Micromonosporales</taxon>
        <taxon>Micromonosporaceae</taxon>
        <taxon>Actinoplanes</taxon>
    </lineage>
</organism>
<dbReference type="Proteomes" id="UP000239415">
    <property type="component" value="Unassembled WGS sequence"/>
</dbReference>
<accession>A0A2T0K343</accession>
<keyword evidence="1" id="KW-1133">Transmembrane helix</keyword>
<sequence length="260" mass="27860">MRETILVSVVVAVVVASFWTVRRRRRLHRRLAEESVAAMARCLDGGPTPVMKVLRDSAMSLADQHRVARRVDDEVRPYLGKGRAEARPGDRVAAAVHELRAAASLRGDPVPETAVPCPASGPVPDLDSTPELAEAYRALLVTVRGRIRQAGLIVLMADALGVADEEIRGRLADSLRDAETARQAGEAQANAGGLVAAVHTLAHIDTPIPDDGVPGEATRRDMERHTALLREIAEVHQAQLLGWLTDAGARCARQKGGTAV</sequence>
<evidence type="ECO:0000313" key="3">
    <source>
        <dbReference type="Proteomes" id="UP000239415"/>
    </source>
</evidence>
<gene>
    <name evidence="2" type="ORF">CLV67_11627</name>
</gene>
<dbReference type="OrthoDB" id="3696604at2"/>
<proteinExistence type="predicted"/>
<evidence type="ECO:0000256" key="1">
    <source>
        <dbReference type="SAM" id="Phobius"/>
    </source>
</evidence>
<keyword evidence="1" id="KW-0812">Transmembrane</keyword>
<dbReference type="EMBL" id="PVMZ01000016">
    <property type="protein sequence ID" value="PRX17251.1"/>
    <property type="molecule type" value="Genomic_DNA"/>
</dbReference>
<feature type="transmembrane region" description="Helical" evidence="1">
    <location>
        <begin position="6"/>
        <end position="21"/>
    </location>
</feature>
<dbReference type="AlphaFoldDB" id="A0A2T0K343"/>
<comment type="caution">
    <text evidence="2">The sequence shown here is derived from an EMBL/GenBank/DDBJ whole genome shotgun (WGS) entry which is preliminary data.</text>
</comment>
<name>A0A2T0K343_9ACTN</name>